<evidence type="ECO:0000313" key="2">
    <source>
        <dbReference type="EMBL" id="MYD91813.1"/>
    </source>
</evidence>
<dbReference type="InterPro" id="IPR032806">
    <property type="entry name" value="YbfD_N"/>
</dbReference>
<organism evidence="2">
    <name type="scientific">Caldilineaceae bacterium SB0662_bin_9</name>
    <dbReference type="NCBI Taxonomy" id="2605258"/>
    <lineage>
        <taxon>Bacteria</taxon>
        <taxon>Bacillati</taxon>
        <taxon>Chloroflexota</taxon>
        <taxon>Caldilineae</taxon>
        <taxon>Caldilineales</taxon>
        <taxon>Caldilineaceae</taxon>
    </lineage>
</organism>
<accession>A0A6B1DYN2</accession>
<dbReference type="Pfam" id="PF13808">
    <property type="entry name" value="DDE_Tnp_1_assoc"/>
    <property type="match status" value="1"/>
</dbReference>
<dbReference type="PANTHER" id="PTHR30298:SF0">
    <property type="entry name" value="PROTEIN YBFL-RELATED"/>
    <property type="match status" value="1"/>
</dbReference>
<proteinExistence type="predicted"/>
<protein>
    <submittedName>
        <fullName evidence="2">Transposase family protein</fullName>
    </submittedName>
</protein>
<gene>
    <name evidence="2" type="ORF">F4Y08_16020</name>
</gene>
<sequence length="76" mass="8704">MRTFLALSHRIPSHHTLRWVFARLDTARFEEGFRDWVKEAFVLAGGQVVPIDGKRVRGSHDRGRDLGPLHLVGTWA</sequence>
<dbReference type="InterPro" id="IPR051698">
    <property type="entry name" value="Transposase_11-like"/>
</dbReference>
<comment type="caution">
    <text evidence="2">The sequence shown here is derived from an EMBL/GenBank/DDBJ whole genome shotgun (WGS) entry which is preliminary data.</text>
</comment>
<dbReference type="EMBL" id="VXPY01000117">
    <property type="protein sequence ID" value="MYD91813.1"/>
    <property type="molecule type" value="Genomic_DNA"/>
</dbReference>
<dbReference type="AlphaFoldDB" id="A0A6B1DYN2"/>
<reference evidence="2" key="1">
    <citation type="submission" date="2019-09" db="EMBL/GenBank/DDBJ databases">
        <title>Characterisation of the sponge microbiome using genome-centric metagenomics.</title>
        <authorList>
            <person name="Engelberts J.P."/>
            <person name="Robbins S.J."/>
            <person name="De Goeij J.M."/>
            <person name="Aranda M."/>
            <person name="Bell S.C."/>
            <person name="Webster N.S."/>
        </authorList>
    </citation>
    <scope>NUCLEOTIDE SEQUENCE</scope>
    <source>
        <strain evidence="2">SB0662_bin_9</strain>
    </source>
</reference>
<dbReference type="PANTHER" id="PTHR30298">
    <property type="entry name" value="H REPEAT-ASSOCIATED PREDICTED TRANSPOSASE"/>
    <property type="match status" value="1"/>
</dbReference>
<evidence type="ECO:0000259" key="1">
    <source>
        <dbReference type="Pfam" id="PF13808"/>
    </source>
</evidence>
<name>A0A6B1DYN2_9CHLR</name>
<feature type="domain" description="H repeat-associated protein N-terminal" evidence="1">
    <location>
        <begin position="2"/>
        <end position="37"/>
    </location>
</feature>